<dbReference type="Gene3D" id="1.25.10.10">
    <property type="entry name" value="Leucine-rich Repeat Variant"/>
    <property type="match status" value="2"/>
</dbReference>
<dbReference type="KEGG" id="dpa:109538000"/>
<name>A0AAR5PHR0_DENPD</name>
<dbReference type="GO" id="GO:0006606">
    <property type="term" value="P:protein import into nucleus"/>
    <property type="evidence" value="ECO:0007669"/>
    <property type="project" value="TreeGrafter"/>
</dbReference>
<sequence>MCTKSATWTFTNKTLAVEMEEVPSPPKHPLYDALVQIMNSVMGGDTDMQKKAVDKLNQVQVLEEYPLVVSQIIGTEEENIHVRELAAIFLKNYLDEILNHTQSNCALFHKSFGKSLTLQLIDFLADSSLPLKECLAACIAKLLCLGFWADATILLNDMVKHDDEEDISNAVLVLNKAIDNPYLGNHEYTIIEYHWFDVLLDVLKRRNTLSKTKERVIQPMFLLMKHSAPNLQYVPDCLTKITEELDVALNACYSISFDFGFRTEILKFLNNSVDQFSEYCHIFIAPLLPTIGKLLTLCCEQYKEVIKGATPPKDELEEGEPKHFYDLIGGILDFIMNLVDMPYFDVLMEDLENLIYCIYVFMSCHHGMEAQLYLTVIEKDHLWSLRDVCSQIITFSLEKIDARQKNGKAVYFKTMHIVFQRLVAEMEPQPINPFHAYYITSLTEAMMFGTGLIKERYVATDPEFAFPLQFYINNWTNMISPENLILQGRILWVGGIYCLEINPSVMECHLKYIIRNLQSDNTYILIPSAEALCNYLKSFKAMPPEKKFLISQVAVETLNCLVAVTRMKNKFPLHHSLNALGYFVKSQNNLACKNIDELEDLLVKITSAFFTDQCVMREVNFVCAKIAQIQGFKTLANDKFLTFLHHVINNLEPRYMTDDIDKAFDILNTICVYSPTQDEDLVLQTFLGAATQLSQNKDREEELDESAANLLITLIVKRQDQIRMLSTLPKGMTIIAEFPQLLNMLLQPGIVLPKNVLGKLVITTIFCLPNVMEAHYETVLRNVITGCAKSPSKKIRANWSIFIFICMIRTTGTLNYLSVLPGPHGGSALNFIMRLWEPQYFHAVDFIDRKILVLSIVHVIQHCLDHENEYKKMAEIVIPYDLPNDASPTGEIFNGLEYLYYLLIQCVLYEEKRKKIKPPRPEPYDFDDFGEDSSVRKEDDALLLFYCHPFNINTMLHIVNFLQRASAPYFSVMRRFMPQAIYFTLRDMGCNVPEPEMNVPEDME</sequence>
<dbReference type="SUPFAM" id="SSF48371">
    <property type="entry name" value="ARM repeat"/>
    <property type="match status" value="1"/>
</dbReference>
<dbReference type="GO" id="GO:0005829">
    <property type="term" value="C:cytosol"/>
    <property type="evidence" value="ECO:0007669"/>
    <property type="project" value="TreeGrafter"/>
</dbReference>
<evidence type="ECO:0000313" key="2">
    <source>
        <dbReference type="Proteomes" id="UP000019118"/>
    </source>
</evidence>
<reference evidence="1" key="2">
    <citation type="submission" date="2024-08" db="UniProtKB">
        <authorList>
            <consortium name="EnsemblMetazoa"/>
        </authorList>
    </citation>
    <scope>IDENTIFICATION</scope>
</reference>
<dbReference type="GeneID" id="109538000"/>
<proteinExistence type="predicted"/>
<accession>A0AAR5PHR0</accession>
<dbReference type="EnsemblMetazoa" id="XM_019905030.1">
    <property type="protein sequence ID" value="XP_019760589.1"/>
    <property type="gene ID" value="LOC109538000"/>
</dbReference>
<dbReference type="InterPro" id="IPR011989">
    <property type="entry name" value="ARM-like"/>
</dbReference>
<evidence type="ECO:0000313" key="1">
    <source>
        <dbReference type="EnsemblMetazoa" id="XP_019760589.1"/>
    </source>
</evidence>
<protein>
    <recommendedName>
        <fullName evidence="3">Exportin-2 central domain-containing protein</fullName>
    </recommendedName>
</protein>
<dbReference type="Proteomes" id="UP000019118">
    <property type="component" value="Unassembled WGS sequence"/>
</dbReference>
<dbReference type="InterPro" id="IPR016024">
    <property type="entry name" value="ARM-type_fold"/>
</dbReference>
<dbReference type="RefSeq" id="XP_019760589.1">
    <property type="nucleotide sequence ID" value="XM_019905030.2"/>
</dbReference>
<reference evidence="2" key="1">
    <citation type="journal article" date="2013" name="Genome Biol.">
        <title>Draft genome of the mountain pine beetle, Dendroctonus ponderosae Hopkins, a major forest pest.</title>
        <authorList>
            <person name="Keeling C.I."/>
            <person name="Yuen M.M."/>
            <person name="Liao N.Y."/>
            <person name="Docking T.R."/>
            <person name="Chan S.K."/>
            <person name="Taylor G.A."/>
            <person name="Palmquist D.L."/>
            <person name="Jackman S.D."/>
            <person name="Nguyen A."/>
            <person name="Li M."/>
            <person name="Henderson H."/>
            <person name="Janes J.K."/>
            <person name="Zhao Y."/>
            <person name="Pandoh P."/>
            <person name="Moore R."/>
            <person name="Sperling F.A."/>
            <person name="Huber D.P."/>
            <person name="Birol I."/>
            <person name="Jones S.J."/>
            <person name="Bohlmann J."/>
        </authorList>
    </citation>
    <scope>NUCLEOTIDE SEQUENCE</scope>
</reference>
<dbReference type="GO" id="GO:0005635">
    <property type="term" value="C:nuclear envelope"/>
    <property type="evidence" value="ECO:0007669"/>
    <property type="project" value="TreeGrafter"/>
</dbReference>
<evidence type="ECO:0008006" key="3">
    <source>
        <dbReference type="Google" id="ProtNLM"/>
    </source>
</evidence>
<keyword evidence="2" id="KW-1185">Reference proteome</keyword>
<dbReference type="AlphaFoldDB" id="A0AAR5PHR0"/>
<dbReference type="PANTHER" id="PTHR10997">
    <property type="entry name" value="IMPORTIN-7, 8, 11"/>
    <property type="match status" value="1"/>
</dbReference>
<organism evidence="1 2">
    <name type="scientific">Dendroctonus ponderosae</name>
    <name type="common">Mountain pine beetle</name>
    <dbReference type="NCBI Taxonomy" id="77166"/>
    <lineage>
        <taxon>Eukaryota</taxon>
        <taxon>Metazoa</taxon>
        <taxon>Ecdysozoa</taxon>
        <taxon>Arthropoda</taxon>
        <taxon>Hexapoda</taxon>
        <taxon>Insecta</taxon>
        <taxon>Pterygota</taxon>
        <taxon>Neoptera</taxon>
        <taxon>Endopterygota</taxon>
        <taxon>Coleoptera</taxon>
        <taxon>Polyphaga</taxon>
        <taxon>Cucujiformia</taxon>
        <taxon>Curculionidae</taxon>
        <taxon>Scolytinae</taxon>
        <taxon>Dendroctonus</taxon>
    </lineage>
</organism>